<feature type="compositionally biased region" description="Low complexity" evidence="2">
    <location>
        <begin position="346"/>
        <end position="376"/>
    </location>
</feature>
<proteinExistence type="predicted"/>
<dbReference type="OrthoDB" id="5838447at2759"/>
<feature type="compositionally biased region" description="Low complexity" evidence="2">
    <location>
        <begin position="164"/>
        <end position="180"/>
    </location>
</feature>
<dbReference type="EnsemblMetazoa" id="PPA08798.1">
    <property type="protein sequence ID" value="PPA08798.1"/>
    <property type="gene ID" value="WBGene00098352"/>
</dbReference>
<dbReference type="Proteomes" id="UP000005239">
    <property type="component" value="Unassembled WGS sequence"/>
</dbReference>
<gene>
    <name evidence="3" type="primary">WBGene00098352</name>
</gene>
<feature type="region of interest" description="Disordered" evidence="2">
    <location>
        <begin position="1"/>
        <end position="49"/>
    </location>
</feature>
<organism evidence="3 4">
    <name type="scientific">Pristionchus pacificus</name>
    <name type="common">Parasitic nematode worm</name>
    <dbReference type="NCBI Taxonomy" id="54126"/>
    <lineage>
        <taxon>Eukaryota</taxon>
        <taxon>Metazoa</taxon>
        <taxon>Ecdysozoa</taxon>
        <taxon>Nematoda</taxon>
        <taxon>Chromadorea</taxon>
        <taxon>Rhabditida</taxon>
        <taxon>Rhabditina</taxon>
        <taxon>Diplogasteromorpha</taxon>
        <taxon>Diplogasteroidea</taxon>
        <taxon>Neodiplogasteridae</taxon>
        <taxon>Pristionchus</taxon>
    </lineage>
</organism>
<evidence type="ECO:0000256" key="2">
    <source>
        <dbReference type="SAM" id="MobiDB-lite"/>
    </source>
</evidence>
<keyword evidence="1" id="KW-0175">Coiled coil</keyword>
<feature type="compositionally biased region" description="Polar residues" evidence="2">
    <location>
        <begin position="309"/>
        <end position="320"/>
    </location>
</feature>
<feature type="compositionally biased region" description="Low complexity" evidence="2">
    <location>
        <begin position="28"/>
        <end position="49"/>
    </location>
</feature>
<accession>A0A8R1U829</accession>
<evidence type="ECO:0000313" key="4">
    <source>
        <dbReference type="Proteomes" id="UP000005239"/>
    </source>
</evidence>
<reference evidence="3" key="2">
    <citation type="submission" date="2022-06" db="UniProtKB">
        <authorList>
            <consortium name="EnsemblMetazoa"/>
        </authorList>
    </citation>
    <scope>IDENTIFICATION</scope>
    <source>
        <strain evidence="3">PS312</strain>
    </source>
</reference>
<sequence length="382" mass="41683">MPKGPMNDSQFELITLGDATRSRRASTRAKQSSSSYDSTDDSSSSMRSSYLDMEDREMAHIVKRIEKLDAEIRANEDVEEHVRALRERIDVARRSAAITIATLNEKMDVIEQAWDDQIIQEQKAIANEVLTLLKDLKEEELSQALSWRKKRRSSKGRSSRRSSSRSTTASKSQSASSVGSSSFSKKIAHLDRKERQFAGGAAEVKKDARHIDAMSRNLDSLNELERVVCNKLGRLQSVGDVKPGSSVYGTVELVENYKNSVAHLAKAIRSLSDVSCLPAITNDDPITKAEIDKICRTMTEFMGRIKAQIPSNGPSAENTPSPRPQTGVRVAMRSRPPPKSPKGDTASGSESGASYASARASRSAASSSVAASTAKSIESHHG</sequence>
<feature type="region of interest" description="Disordered" evidence="2">
    <location>
        <begin position="308"/>
        <end position="382"/>
    </location>
</feature>
<name>A0A2A6C6N4_PRIPA</name>
<dbReference type="AlphaFoldDB" id="A0A2A6C6N4"/>
<protein>
    <submittedName>
        <fullName evidence="3">Uncharacterized protein</fullName>
    </submittedName>
</protein>
<keyword evidence="4" id="KW-1185">Reference proteome</keyword>
<feature type="compositionally biased region" description="Basic residues" evidence="2">
    <location>
        <begin position="147"/>
        <end position="163"/>
    </location>
</feature>
<feature type="coiled-coil region" evidence="1">
    <location>
        <begin position="51"/>
        <end position="95"/>
    </location>
</feature>
<evidence type="ECO:0000256" key="1">
    <source>
        <dbReference type="SAM" id="Coils"/>
    </source>
</evidence>
<reference evidence="4" key="1">
    <citation type="journal article" date="2008" name="Nat. Genet.">
        <title>The Pristionchus pacificus genome provides a unique perspective on nematode lifestyle and parasitism.</title>
        <authorList>
            <person name="Dieterich C."/>
            <person name="Clifton S.W."/>
            <person name="Schuster L.N."/>
            <person name="Chinwalla A."/>
            <person name="Delehaunty K."/>
            <person name="Dinkelacker I."/>
            <person name="Fulton L."/>
            <person name="Fulton R."/>
            <person name="Godfrey J."/>
            <person name="Minx P."/>
            <person name="Mitreva M."/>
            <person name="Roeseler W."/>
            <person name="Tian H."/>
            <person name="Witte H."/>
            <person name="Yang S.P."/>
            <person name="Wilson R.K."/>
            <person name="Sommer R.J."/>
        </authorList>
    </citation>
    <scope>NUCLEOTIDE SEQUENCE [LARGE SCALE GENOMIC DNA]</scope>
    <source>
        <strain evidence="4">PS312</strain>
    </source>
</reference>
<evidence type="ECO:0000313" key="3">
    <source>
        <dbReference type="EnsemblMetazoa" id="PPA08798.1"/>
    </source>
</evidence>
<feature type="region of interest" description="Disordered" evidence="2">
    <location>
        <begin position="147"/>
        <end position="180"/>
    </location>
</feature>
<accession>A0A2A6C6N4</accession>